<gene>
    <name evidence="3" type="ORF">IT775_10180</name>
</gene>
<dbReference type="Pfam" id="PF25564">
    <property type="entry name" value="DUF7933"/>
    <property type="match status" value="15"/>
</dbReference>
<dbReference type="InterPro" id="IPR051172">
    <property type="entry name" value="Chlamydia_OmcB"/>
</dbReference>
<feature type="chain" id="PRO_5047251746" evidence="1">
    <location>
        <begin position="35"/>
        <end position="2573"/>
    </location>
</feature>
<sequence>MNRFSALAARLAHTLVLIGSIVVAFVLQAAAAQAQPTWTLTFSPSTIGVNGTSVATFTITNGSGTPVTSLAFTDNLTAGLAIASTPNASTTCPVDQGGGPYASLSAPAGGSTIAFSDGALPGGSSCTVTLNITGTAAGSFTDTTGALTSSAGNSGTASATLTVDSTRLSFSKTIVPDTVSLNGTSTMTYTIENPTSTVVSSIAFNETLPSGVQIASPANAVTDCTAGTLTATAGGSSISLGGAFFTAAGSCTVTVDIQGAAAGSYTLTSSGLTSSQGTSGVASAEFTVNAPPASSVSLTKVFSGDPVAPGGTVTLGFTLYNTNAADAATNISFTDDLDAMLSGTTMVSAPSEPCGAGSSISGSGLISLSNGSLAARAWCSFDVTVQIPSGATTGTYTNTTSTVSATIDGSTVNSASGASDTLEVDASGEALQLGMSWASADAGTDTTVTFTVTNPNGSFAATNIAFSLSNTAPFPALPNYTLPPSTDTCGGAMGTTVFGGVLLQTYNYTGGTLAAGSTCTIAFNIEVPAGTASGIYPQTTGAIIATINGSSKTGDVATANLSVSPSDPNMSLTKVFDQSSAAAGSAVGLRFTLTNGSESISATDISFSDDLDTFHSGATLNSVVSDGCGGTPSGVGTGTFSYSGGSLAAISTCDIDVTVTLGAAVGTPVNTTSNLSASLDGGGVSELANTAASDTITVLSTTPLTASLEIIDDPVVAGGTATARYTINNPNSAPYDATGLFFTHPLSASLSTLQASAPLPTDPCGAGSTLSGTTTLTLSGGSIVAGGSCSFDVTLAVPGGAADGDYSLLTSSISYTIDGGGTSIDPVSDTLSIGLSGEGSSTFALSKTFDSSYVMAGASAGLTLTLENLGTEDATGITFTDDLSGFLSGTSFGTMTANDCGGALTGEGGTLLTVSGVALTAGTSCTIRIPVDFDAGASLGVATNTTSDVSGTTASGAVGGPAASDSIEVRSATVPTFTKSIVPSTTNTNSSVVISYSISNPVGGIAHTGLAFTDDVATDIPGAAATVLPGSDPCGAGSTVTGSGIIAMTAGTLAPGESCNFDVTISVPTPPSTTYTSTTSALTDAGIVLVGGASDTLTINPWPPSFSKVFAPDSMAQGDVTTLTFTVDASLSTGAVPGLSFTDNLPAGVVLAPSVNAATTCTGGTLTAAPGGSTVSYSGGLVNAASTCTISVDVTSVAVGAHLNTSGTLTSDYGDGGTASDTLTVTAAPAPSFAKAFAPASIVQGDVTTLTFTIDNSASLIAATSVEFTDNFPAGVTFESGFNMGFDASQCGDALWEAAPTYVHFTSTSIAAGAICTLYVDVTSSTIGSALNTSGDLTSSLGNSGTASATLTVTAAPAPNFAKAFAPASIAQGAVSTLTFTIDNSAALVEASSIDFTDNFPAGMTVAATPNASTTCTGGSVTAAAGAGSMSYSGGTVGAGSSCTVSVDVTSATLGPAANTSGDLTSSLGNSGTATDTLTVTAAPAPRFSKNFSPDRIFQGGETVLTFTIDNSSAFVAAGDLAFVDVFPAGMTVASTPGLSTTCTGTTIAAPAGSDRIEMTAGTVAANNSCSVQVAVTTATAGSVNNVSGDLTSTLGNSGTASATLSVRQPGAPDFTKAFAPASIAQGDVSTLTFTIDNGLAPIDASALDFTDSFPAGLSVAPTPNASTTCTGGTLTAAAGATSVSYTGGTVSALGSCTVSVDVTSVTVGDAANSTGDLTSSLGNSGSAAATLSVTAAGAPGFAKAFAPDSIVQGDVSTLTFTIDNSTALVSADNLDFSDNFPAGMTVAATPNDATTCSGGTVTATAGASSVSYSGGSVAALGSCTVSVDVTSATAGAAANTSGDLTSTLGNSGSAAATLTVTAAGAPGFTKGFAPASIAQGDVTTLTFTIDNSATLVSADNIDFSDSFPAGMTVASTPNAASTCSGGTLTATAGADTVTYTGGTVAAGASCEITVDVTSATVGDATNTSGTMTSSLGDSGTASATLSVTAADAPIMTQRFDPDTIAQGGTSTLIVTIDNTANFINASSLAFGGTFPSNLTIADPTGASSSCGGALVATAGANGFSFSGGTVAAQDTCEVRLDVTATSVGALASSLSALSSSQGASAAPADTEVTVIVNTNAYVTFVQQSSEDGTFGFSSTESALNFSIVTSGGSGAIGPIEVPSGSYTVAQSRPSGIGNESISCSDDDSGADVTGGLINLELDNFESVTCTISSVASLQQTVDTIHNFLHRRNNLLLSNQPSQSRRLARLNSGGTGGQRLNFATGDIMSMSPLEFDLMSIGSGNYRVSTSSQRMRTSRVMALLAHNPDLDNMYVQNTSWDVWFEGVFNRFEGGQGAGGHFALGYFGADYVLSKDLLIGALIQFDSMRDASDLTGSTVEGRGWMAGPYVTARLAPNLIFDGRFALGRSTNDISPFNTYTDTFETERFLVDASLSGQYELQNNWTMSPNFAVSYIRENQQAYVDTLGVSIPGQRVALGQLRFGPNFSRRVVMPGGDVWEPHFTVDAIYNFSDGSGAILSSNATTETDGLRARIEGGFNFIDRNGLELRMSANYDGIGQSDFESYGASLQMTIPLQ</sequence>
<dbReference type="SUPFAM" id="SSF103515">
    <property type="entry name" value="Autotransporter"/>
    <property type="match status" value="1"/>
</dbReference>
<evidence type="ECO:0000259" key="2">
    <source>
        <dbReference type="PROSITE" id="PS51208"/>
    </source>
</evidence>
<comment type="caution">
    <text evidence="3">The sequence shown here is derived from an EMBL/GenBank/DDBJ whole genome shotgun (WGS) entry which is preliminary data.</text>
</comment>
<feature type="signal peptide" evidence="1">
    <location>
        <begin position="1"/>
        <end position="34"/>
    </location>
</feature>
<evidence type="ECO:0000313" key="3">
    <source>
        <dbReference type="EMBL" id="MBR9651489.1"/>
    </source>
</evidence>
<feature type="domain" description="Autotransporter" evidence="2">
    <location>
        <begin position="2314"/>
        <end position="2572"/>
    </location>
</feature>
<name>A0ABS5HR82_9RHOB</name>
<dbReference type="InterPro" id="IPR036709">
    <property type="entry name" value="Autotransporte_beta_dom_sf"/>
</dbReference>
<evidence type="ECO:0000313" key="4">
    <source>
        <dbReference type="Proteomes" id="UP001195941"/>
    </source>
</evidence>
<protein>
    <submittedName>
        <fullName evidence="3">Autotransporter outer membrane beta-barrel domain-containing protein</fullName>
    </submittedName>
</protein>
<dbReference type="InterPro" id="IPR057693">
    <property type="entry name" value="DUF7933"/>
</dbReference>
<evidence type="ECO:0000256" key="1">
    <source>
        <dbReference type="SAM" id="SignalP"/>
    </source>
</evidence>
<dbReference type="PANTHER" id="PTHR34819">
    <property type="entry name" value="LARGE CYSTEINE-RICH PERIPLASMIC PROTEIN OMCB"/>
    <property type="match status" value="1"/>
</dbReference>
<reference evidence="3 4" key="1">
    <citation type="journal article" date="2021" name="Arch. Microbiol.">
        <title>Thalassobius aquimarinus sp. nov., isolated from the Sea of Japan seashore.</title>
        <authorList>
            <person name="Kurilenko V.V."/>
            <person name="Romanenko L.A."/>
            <person name="Chernysheva N.Y."/>
            <person name="Velansky P.V."/>
            <person name="Tekutyeva L.A."/>
            <person name="Isaeva M.P."/>
            <person name="Mikhailov V.V."/>
        </authorList>
    </citation>
    <scope>NUCLEOTIDE SEQUENCE [LARGE SCALE GENOMIC DNA]</scope>
    <source>
        <strain evidence="3 4">KMM 8518</strain>
    </source>
</reference>
<dbReference type="RefSeq" id="WP_212701002.1">
    <property type="nucleotide sequence ID" value="NZ_JADMKU010000007.1"/>
</dbReference>
<dbReference type="InterPro" id="IPR005546">
    <property type="entry name" value="Autotransporte_beta"/>
</dbReference>
<dbReference type="SMART" id="SM00869">
    <property type="entry name" value="Autotransporter"/>
    <property type="match status" value="1"/>
</dbReference>
<dbReference type="EMBL" id="JADMKU010000007">
    <property type="protein sequence ID" value="MBR9651489.1"/>
    <property type="molecule type" value="Genomic_DNA"/>
</dbReference>
<dbReference type="Proteomes" id="UP001195941">
    <property type="component" value="Unassembled WGS sequence"/>
</dbReference>
<dbReference type="PROSITE" id="PS51208">
    <property type="entry name" value="AUTOTRANSPORTER"/>
    <property type="match status" value="1"/>
</dbReference>
<proteinExistence type="predicted"/>
<keyword evidence="1" id="KW-0732">Signal</keyword>
<accession>A0ABS5HR82</accession>
<keyword evidence="4" id="KW-1185">Reference proteome</keyword>
<organism evidence="3 4">
    <name type="scientific">Thalassovita aquimarina</name>
    <dbReference type="NCBI Taxonomy" id="2785917"/>
    <lineage>
        <taxon>Bacteria</taxon>
        <taxon>Pseudomonadati</taxon>
        <taxon>Pseudomonadota</taxon>
        <taxon>Alphaproteobacteria</taxon>
        <taxon>Rhodobacterales</taxon>
        <taxon>Roseobacteraceae</taxon>
        <taxon>Thalassovita</taxon>
    </lineage>
</organism>
<dbReference type="Gene3D" id="2.40.128.130">
    <property type="entry name" value="Autotransporter beta-domain"/>
    <property type="match status" value="1"/>
</dbReference>